<protein>
    <submittedName>
        <fullName evidence="1">Uncharacterized protein</fullName>
    </submittedName>
</protein>
<evidence type="ECO:0000313" key="1">
    <source>
        <dbReference type="EMBL" id="DAE05730.1"/>
    </source>
</evidence>
<proteinExistence type="predicted"/>
<name>A0A8S5PFH4_9CAUD</name>
<sequence length="282" mass="33414">MEAPILLGNHNGCKMDKGRYVETDVSGYKAVIYVPSGIDNEQIQKALDYAYSTLCQSCYMEFILADCFLFISKEIFDKKKVFKFNLKRHFTDCQKSIHDTMKLYERHMDEDYYNEYSTYLWDLIKDKVEKLRKMIEDKLRNLKCKYNPYLCSYVIMIQNLVQQINDTHKHVMEITEREYGVDITPSYENHRAKMAFTQADNCLYDIMHDEAEKFRDNIVKDKKVIAVWSDITRTLYDPINAKKARFSAFYSMPEETQALYNLREEDGFCEPKEGTKKFKKGA</sequence>
<accession>A0A8S5PFH4</accession>
<reference evidence="1" key="1">
    <citation type="journal article" date="2021" name="Proc. Natl. Acad. Sci. U.S.A.">
        <title>A Catalog of Tens of Thousands of Viruses from Human Metagenomes Reveals Hidden Associations with Chronic Diseases.</title>
        <authorList>
            <person name="Tisza M.J."/>
            <person name="Buck C.B."/>
        </authorList>
    </citation>
    <scope>NUCLEOTIDE SEQUENCE</scope>
    <source>
        <strain evidence="1">CtM5A27</strain>
    </source>
</reference>
<organism evidence="1">
    <name type="scientific">Siphoviridae sp. ctM5A27</name>
    <dbReference type="NCBI Taxonomy" id="2825459"/>
    <lineage>
        <taxon>Viruses</taxon>
        <taxon>Duplodnaviria</taxon>
        <taxon>Heunggongvirae</taxon>
        <taxon>Uroviricota</taxon>
        <taxon>Caudoviricetes</taxon>
    </lineage>
</organism>
<dbReference type="EMBL" id="BK015415">
    <property type="protein sequence ID" value="DAE05730.1"/>
    <property type="molecule type" value="Genomic_DNA"/>
</dbReference>